<dbReference type="AlphaFoldDB" id="A0A4R5NCJ5"/>
<name>A0A4R5NCJ5_9LACO</name>
<dbReference type="STRING" id="1122149.FD44_GL001556"/>
<keyword evidence="2" id="KW-1185">Reference proteome</keyword>
<comment type="caution">
    <text evidence="1">The sequence shown here is derived from an EMBL/GenBank/DDBJ whole genome shotgun (WGS) entry which is preliminary data.</text>
</comment>
<dbReference type="EMBL" id="PUFO01000110">
    <property type="protein sequence ID" value="TDG70839.1"/>
    <property type="molecule type" value="Genomic_DNA"/>
</dbReference>
<protein>
    <submittedName>
        <fullName evidence="1">Uncharacterized protein</fullName>
    </submittedName>
</protein>
<sequence>MKILANYVKINGEVKSELIIPADFVLVSSETHERDGEQVKVERYQKNQEIIPNNAHVTVIFGADGRLISYDNLVADPTLELPSKNGLEVVGTRIWMNLDLDYAAELHFMRIETQQRSYLDDDGNRQSFDVQWVKYTHDNGTYNWVTIGPGNQILEVEREAQWDYLESRRTTEAWNSDDWVLAREGKGPQLEAPNALA</sequence>
<organism evidence="1 2">
    <name type="scientific">Secundilactobacillus malefermentans</name>
    <dbReference type="NCBI Taxonomy" id="176292"/>
    <lineage>
        <taxon>Bacteria</taxon>
        <taxon>Bacillati</taxon>
        <taxon>Bacillota</taxon>
        <taxon>Bacilli</taxon>
        <taxon>Lactobacillales</taxon>
        <taxon>Lactobacillaceae</taxon>
        <taxon>Secundilactobacillus</taxon>
    </lineage>
</organism>
<gene>
    <name evidence="1" type="ORF">C5L31_000407</name>
</gene>
<evidence type="ECO:0000313" key="1">
    <source>
        <dbReference type="EMBL" id="TDG70839.1"/>
    </source>
</evidence>
<dbReference type="RefSeq" id="WP_010620257.1">
    <property type="nucleotide sequence ID" value="NZ_CP042371.1"/>
</dbReference>
<reference evidence="1 2" key="1">
    <citation type="journal article" date="2019" name="Appl. Microbiol. Biotechnol.">
        <title>Uncovering carbohydrate metabolism through a genotype-phenotype association study of 56 lactic acid bacteria genomes.</title>
        <authorList>
            <person name="Buron-Moles G."/>
            <person name="Chailyan A."/>
            <person name="Dolejs I."/>
            <person name="Forster J."/>
            <person name="Miks M.H."/>
        </authorList>
    </citation>
    <scope>NUCLEOTIDE SEQUENCE [LARGE SCALE GENOMIC DNA]</scope>
    <source>
        <strain evidence="1 2">ATCC 49373</strain>
    </source>
</reference>
<dbReference type="Proteomes" id="UP000294854">
    <property type="component" value="Unassembled WGS sequence"/>
</dbReference>
<evidence type="ECO:0000313" key="2">
    <source>
        <dbReference type="Proteomes" id="UP000294854"/>
    </source>
</evidence>
<proteinExistence type="predicted"/>
<accession>A0A4R5NCJ5</accession>